<dbReference type="AlphaFoldDB" id="A0A5D3AQM4"/>
<feature type="non-terminal residue" evidence="11">
    <location>
        <position position="712"/>
    </location>
</feature>
<keyword evidence="6" id="KW-0067">ATP-binding</keyword>
<evidence type="ECO:0000313" key="11">
    <source>
        <dbReference type="EMBL" id="TYJ51986.1"/>
    </source>
</evidence>
<evidence type="ECO:0000256" key="10">
    <source>
        <dbReference type="SAM" id="MobiDB-lite"/>
    </source>
</evidence>
<keyword evidence="5" id="KW-0547">Nucleotide-binding</keyword>
<dbReference type="GO" id="GO:0005874">
    <property type="term" value="C:microtubule"/>
    <property type="evidence" value="ECO:0007669"/>
    <property type="project" value="UniProtKB-KW"/>
</dbReference>
<evidence type="ECO:0000256" key="2">
    <source>
        <dbReference type="ARBA" id="ARBA00022448"/>
    </source>
</evidence>
<dbReference type="InterPro" id="IPR022780">
    <property type="entry name" value="Dynein_light_int_chain"/>
</dbReference>
<comment type="caution">
    <text evidence="11">The sequence shown here is derived from an EMBL/GenBank/DDBJ whole genome shotgun (WGS) entry which is preliminary data.</text>
</comment>
<evidence type="ECO:0000256" key="3">
    <source>
        <dbReference type="ARBA" id="ARBA00022490"/>
    </source>
</evidence>
<keyword evidence="2" id="KW-0813">Transport</keyword>
<dbReference type="PANTHER" id="PTHR12688">
    <property type="entry name" value="DYNEIN LIGHT INTERMEDIATE CHAIN"/>
    <property type="match status" value="1"/>
</dbReference>
<gene>
    <name evidence="11" type="ORF">B9479_007411</name>
</gene>
<evidence type="ECO:0000256" key="8">
    <source>
        <dbReference type="ARBA" id="ARBA00023175"/>
    </source>
</evidence>
<dbReference type="InterPro" id="IPR008467">
    <property type="entry name" value="Dynein1_light_intermed_chain"/>
</dbReference>
<evidence type="ECO:0000256" key="1">
    <source>
        <dbReference type="ARBA" id="ARBA00004245"/>
    </source>
</evidence>
<dbReference type="EMBL" id="NIDF01000166">
    <property type="protein sequence ID" value="TYJ51986.1"/>
    <property type="molecule type" value="Genomic_DNA"/>
</dbReference>
<proteinExistence type="predicted"/>
<keyword evidence="8" id="KW-0505">Motor protein</keyword>
<keyword evidence="7" id="KW-0243">Dynein</keyword>
<evidence type="ECO:0000256" key="9">
    <source>
        <dbReference type="ARBA" id="ARBA00023212"/>
    </source>
</evidence>
<organism evidence="11 12">
    <name type="scientific">Cryptococcus floricola</name>
    <dbReference type="NCBI Taxonomy" id="2591691"/>
    <lineage>
        <taxon>Eukaryota</taxon>
        <taxon>Fungi</taxon>
        <taxon>Dikarya</taxon>
        <taxon>Basidiomycota</taxon>
        <taxon>Agaricomycotina</taxon>
        <taxon>Tremellomycetes</taxon>
        <taxon>Tremellales</taxon>
        <taxon>Cryptococcaceae</taxon>
        <taxon>Cryptococcus</taxon>
    </lineage>
</organism>
<dbReference type="GO" id="GO:0005868">
    <property type="term" value="C:cytoplasmic dynein complex"/>
    <property type="evidence" value="ECO:0007669"/>
    <property type="project" value="InterPro"/>
</dbReference>
<evidence type="ECO:0000256" key="6">
    <source>
        <dbReference type="ARBA" id="ARBA00022840"/>
    </source>
</evidence>
<feature type="compositionally biased region" description="Basic and acidic residues" evidence="10">
    <location>
        <begin position="604"/>
        <end position="614"/>
    </location>
</feature>
<evidence type="ECO:0000256" key="7">
    <source>
        <dbReference type="ARBA" id="ARBA00023017"/>
    </source>
</evidence>
<dbReference type="Pfam" id="PF05783">
    <property type="entry name" value="DLIC"/>
    <property type="match status" value="1"/>
</dbReference>
<dbReference type="PANTHER" id="PTHR12688:SF0">
    <property type="entry name" value="DYNEIN LIGHT INTERMEDIATE CHAIN"/>
    <property type="match status" value="1"/>
</dbReference>
<reference evidence="11 12" key="1">
    <citation type="submission" date="2017-05" db="EMBL/GenBank/DDBJ databases">
        <title>The Genome Sequence of Tsuchiyaea wingfieldii DSM 27421.</title>
        <authorList>
            <person name="Cuomo C."/>
            <person name="Passer A."/>
            <person name="Billmyre B."/>
            <person name="Heitman J."/>
        </authorList>
    </citation>
    <scope>NUCLEOTIDE SEQUENCE [LARGE SCALE GENOMIC DNA]</scope>
    <source>
        <strain evidence="11 12">DSM 27421</strain>
    </source>
</reference>
<accession>A0A5D3AQM4</accession>
<evidence type="ECO:0000313" key="12">
    <source>
        <dbReference type="Proteomes" id="UP000322245"/>
    </source>
</evidence>
<name>A0A5D3AQM4_9TREE</name>
<dbReference type="GO" id="GO:0035974">
    <property type="term" value="C:meiotic spindle pole body"/>
    <property type="evidence" value="ECO:0007669"/>
    <property type="project" value="TreeGrafter"/>
</dbReference>
<dbReference type="GO" id="GO:0045504">
    <property type="term" value="F:dynein heavy chain binding"/>
    <property type="evidence" value="ECO:0007669"/>
    <property type="project" value="TreeGrafter"/>
</dbReference>
<feature type="region of interest" description="Disordered" evidence="10">
    <location>
        <begin position="602"/>
        <end position="641"/>
    </location>
</feature>
<keyword evidence="3" id="KW-0963">Cytoplasm</keyword>
<evidence type="ECO:0000256" key="5">
    <source>
        <dbReference type="ARBA" id="ARBA00022741"/>
    </source>
</evidence>
<feature type="compositionally biased region" description="Polar residues" evidence="10">
    <location>
        <begin position="622"/>
        <end position="641"/>
    </location>
</feature>
<dbReference type="GO" id="GO:0000226">
    <property type="term" value="P:microtubule cytoskeleton organization"/>
    <property type="evidence" value="ECO:0007669"/>
    <property type="project" value="TreeGrafter"/>
</dbReference>
<dbReference type="GO" id="GO:0007018">
    <property type="term" value="P:microtubule-based movement"/>
    <property type="evidence" value="ECO:0007669"/>
    <property type="project" value="InterPro"/>
</dbReference>
<comment type="subcellular location">
    <subcellularLocation>
        <location evidence="1">Cytoplasm</location>
        <location evidence="1">Cytoskeleton</location>
    </subcellularLocation>
</comment>
<sequence length="712" mass="78323">MASASTSRIVSRPSPTILYNPFQLLQPIYHTLIDYLFLVSPLSCLRLSRYHYNLYTPLLYNRVVITKAKVDIWTTVLKRAKPRDLVDVAVVMRQCTKVLTLPDWEGLHGMVYMSDDRVAFPGVTSVIVPPRLFAACPEGRRAGVMEDLEILLSERCGSVRNLVVQLGAVDVRTALPQLHSPAKLNFPHHYHLNAERLTVCVPVIPVGASDPFVWQDYINNVADIAISWAVKGKIRYLFKMDDKTYKSLEYRRTFCIALIGIISQLGSFFTRAPSCPIQIQLLLCHPLAESTIDFVRKNTVQVLAPSLGENKARLMSFLDGMLEIKKVSAEEAIAAFHGPGIAFHSVLKRDHSIATTQVTSHVIKRWSLNGDEVHRLSTLRTSLQSHLQHSTEPSPAIVGTTTYAGVGPLLPLGPGSGMPIVVVCMKADPMDNAAEDVGVKCGGWEEMTDRAQQALRTVCLAYGAALFYTAPTQLRTYALLKSYLLHRPYTVPRPLNPPPTSPNTVSAPAIVGSTKFPFNHRANLGQYQCFVRWFDPALVEKGWEVSFSRYIAQSAGQEPEQDDGEPLEEFWQALLPFFASPTPQSPANLTTVTEPSQNFLSDLLMKDPNRDPRQSFRHAAPATSSSNVPSATNPGAGGFNNTAVGPMGGAAEGFSLPGLEKVMQEMEGRIGEGDDAKEGELKDKFARLGRKDGIAAPGKLAPAMPNEVLHNF</sequence>
<protein>
    <submittedName>
        <fullName evidence="11">Uncharacterized protein</fullName>
    </submittedName>
</protein>
<dbReference type="GO" id="GO:0005524">
    <property type="term" value="F:ATP binding"/>
    <property type="evidence" value="ECO:0007669"/>
    <property type="project" value="UniProtKB-KW"/>
</dbReference>
<evidence type="ECO:0000256" key="4">
    <source>
        <dbReference type="ARBA" id="ARBA00022701"/>
    </source>
</evidence>
<dbReference type="Proteomes" id="UP000322245">
    <property type="component" value="Unassembled WGS sequence"/>
</dbReference>
<keyword evidence="9" id="KW-0206">Cytoskeleton</keyword>
<keyword evidence="12" id="KW-1185">Reference proteome</keyword>
<keyword evidence="4" id="KW-0493">Microtubule</keyword>